<protein>
    <recommendedName>
        <fullName evidence="6">Ribosomal RNA large subunit methyltransferase K/L</fullName>
    </recommendedName>
    <domain>
        <recommendedName>
            <fullName evidence="6">23S rRNA m2G2445 methyltransferase</fullName>
            <ecNumber evidence="6">2.1.1.173</ecNumber>
        </recommendedName>
        <alternativeName>
            <fullName evidence="6">rRNA (guanine-N(2)-)-methyltransferase RlmL</fullName>
        </alternativeName>
    </domain>
    <domain>
        <recommendedName>
            <fullName evidence="6">23S rRNA m7G2069 methyltransferase</fullName>
            <ecNumber evidence="6">2.1.1.264</ecNumber>
        </recommendedName>
        <alternativeName>
            <fullName evidence="6">rRNA (guanine-N(7)-)-methyltransferase RlmK</fullName>
        </alternativeName>
    </domain>
</protein>
<keyword evidence="2 6" id="KW-0698">rRNA processing</keyword>
<dbReference type="CDD" id="cd11715">
    <property type="entry name" value="THUMP_AdoMetMT"/>
    <property type="match status" value="1"/>
</dbReference>
<dbReference type="EC" id="2.1.1.173" evidence="6"/>
<dbReference type="InterPro" id="IPR053943">
    <property type="entry name" value="RlmKL-like_Mtase_CS"/>
</dbReference>
<dbReference type="GO" id="GO:0003723">
    <property type="term" value="F:RNA binding"/>
    <property type="evidence" value="ECO:0007669"/>
    <property type="project" value="UniProtKB-UniRule"/>
</dbReference>
<dbReference type="PANTHER" id="PTHR47313:SF1">
    <property type="entry name" value="RIBOSOMAL RNA LARGE SUBUNIT METHYLTRANSFERASE K_L"/>
    <property type="match status" value="1"/>
</dbReference>
<dbReference type="EC" id="2.1.1.264" evidence="6"/>
<dbReference type="Gene3D" id="3.30.2130.30">
    <property type="match status" value="1"/>
</dbReference>
<comment type="catalytic activity">
    <reaction evidence="6">
        <text>guanosine(2069) in 23S rRNA + S-adenosyl-L-methionine = N(2)-methylguanosine(2069) in 23S rRNA + S-adenosyl-L-homocysteine + H(+)</text>
        <dbReference type="Rhea" id="RHEA:43772"/>
        <dbReference type="Rhea" id="RHEA-COMP:10688"/>
        <dbReference type="Rhea" id="RHEA-COMP:10689"/>
        <dbReference type="ChEBI" id="CHEBI:15378"/>
        <dbReference type="ChEBI" id="CHEBI:57856"/>
        <dbReference type="ChEBI" id="CHEBI:59789"/>
        <dbReference type="ChEBI" id="CHEBI:74269"/>
        <dbReference type="ChEBI" id="CHEBI:74481"/>
        <dbReference type="EC" id="2.1.1.264"/>
    </reaction>
</comment>
<feature type="domain" description="THUMP" evidence="8">
    <location>
        <begin position="45"/>
        <end position="156"/>
    </location>
</feature>
<dbReference type="CDD" id="cd02440">
    <property type="entry name" value="AdoMet_MTases"/>
    <property type="match status" value="1"/>
</dbReference>
<evidence type="ECO:0000256" key="3">
    <source>
        <dbReference type="ARBA" id="ARBA00022603"/>
    </source>
</evidence>
<keyword evidence="5 6" id="KW-0949">S-adenosyl-L-methionine</keyword>
<dbReference type="Gene3D" id="3.30.750.80">
    <property type="entry name" value="RNA methyltransferase domain (HRMD) like"/>
    <property type="match status" value="1"/>
</dbReference>
<dbReference type="PIRSF" id="PIRSF037618">
    <property type="entry name" value="RNA_Mtase_bacteria_prd"/>
    <property type="match status" value="1"/>
</dbReference>
<dbReference type="Pfam" id="PF22020">
    <property type="entry name" value="RlmL_1st"/>
    <property type="match status" value="1"/>
</dbReference>
<comment type="catalytic activity">
    <reaction evidence="6">
        <text>guanosine(2445) in 23S rRNA + S-adenosyl-L-methionine = N(2)-methylguanosine(2445) in 23S rRNA + S-adenosyl-L-homocysteine + H(+)</text>
        <dbReference type="Rhea" id="RHEA:42740"/>
        <dbReference type="Rhea" id="RHEA-COMP:10215"/>
        <dbReference type="Rhea" id="RHEA-COMP:10216"/>
        <dbReference type="ChEBI" id="CHEBI:15378"/>
        <dbReference type="ChEBI" id="CHEBI:57856"/>
        <dbReference type="ChEBI" id="CHEBI:59789"/>
        <dbReference type="ChEBI" id="CHEBI:74269"/>
        <dbReference type="ChEBI" id="CHEBI:74481"/>
        <dbReference type="EC" id="2.1.1.173"/>
    </reaction>
</comment>
<dbReference type="Gene3D" id="3.40.50.150">
    <property type="entry name" value="Vaccinia Virus protein VP39"/>
    <property type="match status" value="2"/>
</dbReference>
<evidence type="ECO:0000259" key="8">
    <source>
        <dbReference type="PROSITE" id="PS51165"/>
    </source>
</evidence>
<comment type="subcellular location">
    <subcellularLocation>
        <location evidence="6">Cytoplasm</location>
    </subcellularLocation>
</comment>
<evidence type="ECO:0000256" key="2">
    <source>
        <dbReference type="ARBA" id="ARBA00022552"/>
    </source>
</evidence>
<dbReference type="AlphaFoldDB" id="A0A318EDC8"/>
<evidence type="ECO:0000313" key="9">
    <source>
        <dbReference type="EMBL" id="PXV65761.1"/>
    </source>
</evidence>
<dbReference type="InterPro" id="IPR000241">
    <property type="entry name" value="RlmKL-like_Mtase"/>
</dbReference>
<organism evidence="9 10">
    <name type="scientific">Sinimarinibacterium flocculans</name>
    <dbReference type="NCBI Taxonomy" id="985250"/>
    <lineage>
        <taxon>Bacteria</taxon>
        <taxon>Pseudomonadati</taxon>
        <taxon>Pseudomonadota</taxon>
        <taxon>Gammaproteobacteria</taxon>
        <taxon>Nevskiales</taxon>
        <taxon>Nevskiaceae</taxon>
        <taxon>Sinimarinibacterium</taxon>
    </lineage>
</organism>
<dbReference type="PROSITE" id="PS01261">
    <property type="entry name" value="UPF0020"/>
    <property type="match status" value="1"/>
</dbReference>
<dbReference type="GO" id="GO:0070043">
    <property type="term" value="F:rRNA (guanine-N7-)-methyltransferase activity"/>
    <property type="evidence" value="ECO:0007669"/>
    <property type="project" value="UniProtKB-UniRule"/>
</dbReference>
<comment type="function">
    <text evidence="6">Specifically methylates the guanine in position 2445 (m2G2445) and the guanine in position 2069 (m7G2069) of 23S rRNA.</text>
</comment>
<dbReference type="EMBL" id="QICN01000009">
    <property type="protein sequence ID" value="PXV65761.1"/>
    <property type="molecule type" value="Genomic_DNA"/>
</dbReference>
<dbReference type="Pfam" id="PF02926">
    <property type="entry name" value="THUMP"/>
    <property type="match status" value="1"/>
</dbReference>
<keyword evidence="10" id="KW-1185">Reference proteome</keyword>
<keyword evidence="4 6" id="KW-0808">Transferase</keyword>
<dbReference type="Pfam" id="PF01170">
    <property type="entry name" value="UPF0020"/>
    <property type="match status" value="1"/>
</dbReference>
<dbReference type="PROSITE" id="PS00092">
    <property type="entry name" value="N6_MTASE"/>
    <property type="match status" value="1"/>
</dbReference>
<dbReference type="InterPro" id="IPR029063">
    <property type="entry name" value="SAM-dependent_MTases_sf"/>
</dbReference>
<dbReference type="PROSITE" id="PS51165">
    <property type="entry name" value="THUMP"/>
    <property type="match status" value="1"/>
</dbReference>
<dbReference type="InterPro" id="IPR004114">
    <property type="entry name" value="THUMP_dom"/>
</dbReference>
<dbReference type="InterPro" id="IPR054170">
    <property type="entry name" value="RlmL_1st"/>
</dbReference>
<dbReference type="SUPFAM" id="SSF53335">
    <property type="entry name" value="S-adenosyl-L-methionine-dependent methyltransferases"/>
    <property type="match status" value="2"/>
</dbReference>
<dbReference type="HAMAP" id="MF_01858">
    <property type="entry name" value="23SrRNA_methyltr_KL"/>
    <property type="match status" value="1"/>
</dbReference>
<accession>A0A318EDC8</accession>
<sequence>MSVFPLFVSCPRGVEPLLAAELAPLGLDALETRRGGVAARATLEAAYRACLWSRLASRVLLPLQRFEAADADALYTAARSIDWPGLFAATSSFAIEVAGRSAGLTHTHFAGLKVKDAIADHFRDSGQPRPDVDTEHPDIRIHLHLEREHATLSLDLAGDSLHRRGYRRDGVEAPLKENLAAAILLQAGWPEAAARAAPLFDPMCGSGTLLIEGAWMAADVAPGLLRRRWGFEHWLDHKPVLWKRIRDEAVARRSAGGLQAPIAGCDLDPRAVAAARDNLARAGLADRVRIESGDALEATPAGTVPGLLVCNPPYGERLGAEAELVKLYSLLGVHLKRRFGGWRAAVFTSRPDLGQRLGLSADRIDAFWNGAIACKLLQFDIRAPAAAAAQTPASGGADFANRLRKNLKHLSKWARRGEITNYRVYDADLPDYALAIDLYATPALHAHVQEYAAPKTIDPARAEARLREGLAQLQQVLELPAAHIHYKLRQSQKGDAQYTRQSQTGQFHTIVEHGCRLQVNFDDYLDTGLFLDHRPMRLRLQREAREKRVLNLFCYTGAASVHAAVGGARQTLSIDLSNTYLEWAQRNLLLNDIHSRLYAHPPAAGERLAPHAFVRSDVRQWLADENRLSRRAQFDLIFCDPPTFSNSKKMDGTLDIQRDHGELLRHCLGLLAPGGTLYFSTNRRGFKLDPDLAAVAQVEDITAQTLDEDFKRPPPAHRCWALRHAPDAPSQDTP</sequence>
<dbReference type="NCBIfam" id="NF008748">
    <property type="entry name" value="PRK11783.1"/>
    <property type="match status" value="1"/>
</dbReference>
<dbReference type="InterPro" id="IPR017244">
    <property type="entry name" value="23SrRNA_methyltr_KL"/>
</dbReference>
<proteinExistence type="inferred from homology"/>
<comment type="caution">
    <text evidence="9">The sequence shown here is derived from an EMBL/GenBank/DDBJ whole genome shotgun (WGS) entry which is preliminary data.</text>
</comment>
<dbReference type="OrthoDB" id="9809404at2"/>
<dbReference type="PANTHER" id="PTHR47313">
    <property type="entry name" value="RIBOSOMAL RNA LARGE SUBUNIT METHYLTRANSFERASE K/L"/>
    <property type="match status" value="1"/>
</dbReference>
<evidence type="ECO:0000256" key="6">
    <source>
        <dbReference type="HAMAP-Rule" id="MF_01858"/>
    </source>
</evidence>
<evidence type="ECO:0000256" key="1">
    <source>
        <dbReference type="ARBA" id="ARBA00022490"/>
    </source>
</evidence>
<dbReference type="RefSeq" id="WP_110266144.1">
    <property type="nucleotide sequence ID" value="NZ_CAWNXA010000009.1"/>
</dbReference>
<evidence type="ECO:0000256" key="7">
    <source>
        <dbReference type="PROSITE-ProRule" id="PRU00529"/>
    </source>
</evidence>
<dbReference type="SMART" id="SM00981">
    <property type="entry name" value="THUMP"/>
    <property type="match status" value="1"/>
</dbReference>
<dbReference type="GO" id="GO:0052915">
    <property type="term" value="F:23S rRNA (guanine(2445)-N(2))-methyltransferase activity"/>
    <property type="evidence" value="ECO:0007669"/>
    <property type="project" value="UniProtKB-UniRule"/>
</dbReference>
<evidence type="ECO:0000313" key="10">
    <source>
        <dbReference type="Proteomes" id="UP000248330"/>
    </source>
</evidence>
<name>A0A318EDC8_9GAMM</name>
<evidence type="ECO:0000256" key="5">
    <source>
        <dbReference type="ARBA" id="ARBA00022691"/>
    </source>
</evidence>
<dbReference type="GO" id="GO:0005737">
    <property type="term" value="C:cytoplasm"/>
    <property type="evidence" value="ECO:0007669"/>
    <property type="project" value="UniProtKB-SubCell"/>
</dbReference>
<gene>
    <name evidence="6" type="primary">rlmL</name>
    <name evidence="9" type="ORF">C8D93_109140</name>
</gene>
<comment type="similarity">
    <text evidence="6">Belongs to the methyltransferase superfamily. RlmKL family.</text>
</comment>
<evidence type="ECO:0000256" key="4">
    <source>
        <dbReference type="ARBA" id="ARBA00022679"/>
    </source>
</evidence>
<dbReference type="InterPro" id="IPR002052">
    <property type="entry name" value="DNA_methylase_N6_adenine_CS"/>
</dbReference>
<dbReference type="Proteomes" id="UP000248330">
    <property type="component" value="Unassembled WGS sequence"/>
</dbReference>
<reference evidence="9 10" key="1">
    <citation type="submission" date="2018-04" db="EMBL/GenBank/DDBJ databases">
        <title>Genomic Encyclopedia of Type Strains, Phase IV (KMG-IV): sequencing the most valuable type-strain genomes for metagenomic binning, comparative biology and taxonomic classification.</title>
        <authorList>
            <person name="Goeker M."/>
        </authorList>
    </citation>
    <scope>NUCLEOTIDE SEQUENCE [LARGE SCALE GENOMIC DNA]</scope>
    <source>
        <strain evidence="9 10">DSM 104150</strain>
    </source>
</reference>
<keyword evidence="3 6" id="KW-0489">Methyltransferase</keyword>
<keyword evidence="7" id="KW-0694">RNA-binding</keyword>
<keyword evidence="1 6" id="KW-0963">Cytoplasm</keyword>
<dbReference type="InterPro" id="IPR019614">
    <property type="entry name" value="SAM-dep_methyl-trfase"/>
</dbReference>
<dbReference type="Pfam" id="PF10672">
    <property type="entry name" value="Methyltrans_SAM"/>
    <property type="match status" value="1"/>
</dbReference>